<dbReference type="FunFam" id="1.20.200.10:FF:000006">
    <property type="entry name" value="Argininosuccinate lyase"/>
    <property type="match status" value="1"/>
</dbReference>
<feature type="domain" description="N-acetyltransferase" evidence="15">
    <location>
        <begin position="460"/>
        <end position="594"/>
    </location>
</feature>
<evidence type="ECO:0000313" key="17">
    <source>
        <dbReference type="Proteomes" id="UP000268033"/>
    </source>
</evidence>
<comment type="similarity">
    <text evidence="13">Belongs to the lyase 1 family. Argininosuccinate lyase subfamily.</text>
</comment>
<comment type="subcellular location">
    <subcellularLocation>
        <location evidence="2 13 14">Cytoplasm</location>
    </subcellularLocation>
</comment>
<dbReference type="InterPro" id="IPR008948">
    <property type="entry name" value="L-Aspartase-like"/>
</dbReference>
<evidence type="ECO:0000256" key="13">
    <source>
        <dbReference type="HAMAP-Rule" id="MF_00006"/>
    </source>
</evidence>
<dbReference type="NCBIfam" id="NF005840">
    <property type="entry name" value="PRK07757.1"/>
    <property type="match status" value="1"/>
</dbReference>
<keyword evidence="12 14" id="KW-0012">Acyltransferase</keyword>
<gene>
    <name evidence="13" type="primary">argH</name>
    <name evidence="16" type="ORF">EDC28_10826</name>
</gene>
<dbReference type="PANTHER" id="PTHR43814">
    <property type="entry name" value="ARGININOSUCCINATE LYASE"/>
    <property type="match status" value="1"/>
</dbReference>
<evidence type="ECO:0000256" key="5">
    <source>
        <dbReference type="ARBA" id="ARBA00012338"/>
    </source>
</evidence>
<keyword evidence="7 13" id="KW-0055">Arginine biosynthesis</keyword>
<dbReference type="PROSITE" id="PS51186">
    <property type="entry name" value="GNAT"/>
    <property type="match status" value="1"/>
</dbReference>
<dbReference type="InterPro" id="IPR020557">
    <property type="entry name" value="Fumarate_lyase_CS"/>
</dbReference>
<evidence type="ECO:0000256" key="14">
    <source>
        <dbReference type="PIRNR" id="PIRNR036456"/>
    </source>
</evidence>
<evidence type="ECO:0000256" key="7">
    <source>
        <dbReference type="ARBA" id="ARBA00022571"/>
    </source>
</evidence>
<dbReference type="InterPro" id="IPR009049">
    <property type="entry name" value="Argininosuccinate_lyase"/>
</dbReference>
<evidence type="ECO:0000256" key="10">
    <source>
        <dbReference type="ARBA" id="ARBA00023239"/>
    </source>
</evidence>
<comment type="caution">
    <text evidence="16">The sequence shown here is derived from an EMBL/GenBank/DDBJ whole genome shotgun (WGS) entry which is preliminary data.</text>
</comment>
<dbReference type="CDD" id="cd01359">
    <property type="entry name" value="Argininosuccinate_lyase"/>
    <property type="match status" value="1"/>
</dbReference>
<keyword evidence="6 13" id="KW-0963">Cytoplasm</keyword>
<dbReference type="PROSITE" id="PS00163">
    <property type="entry name" value="FUMARATE_LYASES"/>
    <property type="match status" value="1"/>
</dbReference>
<dbReference type="FunFam" id="1.10.40.30:FF:000001">
    <property type="entry name" value="Argininosuccinate lyase"/>
    <property type="match status" value="1"/>
</dbReference>
<dbReference type="Gene3D" id="1.10.275.10">
    <property type="entry name" value="Fumarase/aspartase (N-terminal domain)"/>
    <property type="match status" value="1"/>
</dbReference>
<proteinExistence type="inferred from homology"/>
<sequence length="609" mass="66668">MAALWGGRFEQGASEAFARFNASLPVDWRFWAEDIQGSQAWAGALADVGVLTQSEAEVLQGALGKLAGQLASDPSPLHASSEEDIHSFVESWLINEVGDLGKKLHTGRSRNDQVATDFRLWCRNRARGLLGEVYQTLEIMAVLAEREHGTLMPGYTHLQRAQPVTFGHWVMAYAEMLERDAERLEDAIKRVNVCPLGCGALAGTAYPIDRDKLAKELGFDRAARNSLDAISDRDFVLELLQVASTSGLHLSRLAEDLIFFGTGEAGFVKFSDTVSSGSSLMPQKKNPDALELIRGKSGRIFGSMAGFAMTVKALPLSYNKDLQEDKNGLFDALDTWSDCLLLTREVLATIEVNKEACAKAAAGGYSNATELADYLVAKGIPFREAHHMVGVLVRMAIEQQLPLEALPLAQMRQVAEVIEDDVYPALDLLAALEKRCAQGGVSLARQQEAIKAFNGRLAAKAVRRANLEDVDAIVKLIGHWAGEGENLPRSREDIIHSIQDFVVADVDGKVAGCASLYIYSTGLAEIRSLGLNENAHGKGLGQAMVQILMDEARSLKLKRVIVLTRVAGFFDKQGFKVIFKDTLPEKVMKDCKLCPRQDNCDEIAMEHRL</sequence>
<comment type="catalytic activity">
    <reaction evidence="1 13">
        <text>2-(N(omega)-L-arginino)succinate = fumarate + L-arginine</text>
        <dbReference type="Rhea" id="RHEA:24020"/>
        <dbReference type="ChEBI" id="CHEBI:29806"/>
        <dbReference type="ChEBI" id="CHEBI:32682"/>
        <dbReference type="ChEBI" id="CHEBI:57472"/>
        <dbReference type="EC" id="4.3.2.1"/>
    </reaction>
</comment>
<evidence type="ECO:0000256" key="9">
    <source>
        <dbReference type="ARBA" id="ARBA00022679"/>
    </source>
</evidence>
<dbReference type="InterPro" id="IPR000362">
    <property type="entry name" value="Fumarate_lyase_fam"/>
</dbReference>
<dbReference type="PRINTS" id="PR00145">
    <property type="entry name" value="ARGSUCLYASE"/>
</dbReference>
<dbReference type="InterPro" id="IPR024083">
    <property type="entry name" value="Fumarase/histidase_N"/>
</dbReference>
<evidence type="ECO:0000256" key="4">
    <source>
        <dbReference type="ARBA" id="ARBA00005552"/>
    </source>
</evidence>
<dbReference type="InterPro" id="IPR022761">
    <property type="entry name" value="Fumarate_lyase_N"/>
</dbReference>
<dbReference type="GO" id="GO:0005829">
    <property type="term" value="C:cytosol"/>
    <property type="evidence" value="ECO:0007669"/>
    <property type="project" value="TreeGrafter"/>
</dbReference>
<dbReference type="GO" id="GO:0016747">
    <property type="term" value="F:acyltransferase activity, transferring groups other than amino-acyl groups"/>
    <property type="evidence" value="ECO:0007669"/>
    <property type="project" value="InterPro"/>
</dbReference>
<evidence type="ECO:0000259" key="15">
    <source>
        <dbReference type="PROSITE" id="PS51186"/>
    </source>
</evidence>
<dbReference type="SUPFAM" id="SSF55729">
    <property type="entry name" value="Acyl-CoA N-acyltransferases (Nat)"/>
    <property type="match status" value="1"/>
</dbReference>
<dbReference type="PIRSF" id="PIRSF036456">
    <property type="entry name" value="ASAL_AGS"/>
    <property type="match status" value="1"/>
</dbReference>
<dbReference type="Proteomes" id="UP000268033">
    <property type="component" value="Unassembled WGS sequence"/>
</dbReference>
<comment type="similarity">
    <text evidence="4 14">In the N-terminal section; belongs to the lyase 1 family. Argininosuccinate lyase subfamily.</text>
</comment>
<evidence type="ECO:0000256" key="6">
    <source>
        <dbReference type="ARBA" id="ARBA00022490"/>
    </source>
</evidence>
<dbReference type="PRINTS" id="PR00149">
    <property type="entry name" value="FUMRATELYASE"/>
</dbReference>
<dbReference type="Gene3D" id="1.20.200.10">
    <property type="entry name" value="Fumarase/aspartase (Central domain)"/>
    <property type="match status" value="1"/>
</dbReference>
<dbReference type="PANTHER" id="PTHR43814:SF1">
    <property type="entry name" value="ARGININOSUCCINATE LYASE"/>
    <property type="match status" value="1"/>
</dbReference>
<keyword evidence="8 13" id="KW-0028">Amino-acid biosynthesis</keyword>
<dbReference type="Gene3D" id="3.40.630.30">
    <property type="match status" value="1"/>
</dbReference>
<evidence type="ECO:0000256" key="12">
    <source>
        <dbReference type="ARBA" id="ARBA00023315"/>
    </source>
</evidence>
<dbReference type="Pfam" id="PF00583">
    <property type="entry name" value="Acetyltransf_1"/>
    <property type="match status" value="1"/>
</dbReference>
<dbReference type="NCBIfam" id="TIGR00838">
    <property type="entry name" value="argH"/>
    <property type="match status" value="1"/>
</dbReference>
<protein>
    <recommendedName>
        <fullName evidence="5 13">Argininosuccinate lyase</fullName>
        <shortName evidence="13">ASAL</shortName>
        <ecNumber evidence="5 13">4.3.2.1</ecNumber>
    </recommendedName>
    <alternativeName>
        <fullName evidence="13">Arginosuccinase</fullName>
    </alternativeName>
</protein>
<dbReference type="STRING" id="584787.GCA_001247655_03742"/>
<dbReference type="CDD" id="cd04301">
    <property type="entry name" value="NAT_SF"/>
    <property type="match status" value="1"/>
</dbReference>
<evidence type="ECO:0000313" key="16">
    <source>
        <dbReference type="EMBL" id="ROQ23288.1"/>
    </source>
</evidence>
<keyword evidence="9 14" id="KW-0808">Transferase</keyword>
<accession>A0A3N1P6I1</accession>
<keyword evidence="17" id="KW-1185">Reference proteome</keyword>
<comment type="pathway">
    <text evidence="3 13 14">Amino-acid biosynthesis; L-arginine biosynthesis; L-arginine from L-ornithine and carbamoyl phosphate: step 3/3.</text>
</comment>
<dbReference type="RefSeq" id="WP_123422121.1">
    <property type="nucleotide sequence ID" value="NZ_JBLXAC010000020.1"/>
</dbReference>
<name>A0A3N1P6I1_9GAMM</name>
<dbReference type="InterPro" id="IPR016181">
    <property type="entry name" value="Acyl_CoA_acyltransferase"/>
</dbReference>
<keyword evidence="11" id="KW-0511">Multifunctional enzyme</keyword>
<dbReference type="HAMAP" id="MF_00006">
    <property type="entry name" value="Arg_succ_lyase"/>
    <property type="match status" value="1"/>
</dbReference>
<evidence type="ECO:0000256" key="11">
    <source>
        <dbReference type="ARBA" id="ARBA00023268"/>
    </source>
</evidence>
<dbReference type="GO" id="GO:0042450">
    <property type="term" value="P:L-arginine biosynthetic process via ornithine"/>
    <property type="evidence" value="ECO:0007669"/>
    <property type="project" value="UniProtKB-UniRule"/>
</dbReference>
<reference evidence="16 17" key="1">
    <citation type="submission" date="2018-11" db="EMBL/GenBank/DDBJ databases">
        <title>Genomic Encyclopedia of Type Strains, Phase IV (KMG-IV): sequencing the most valuable type-strain genomes for metagenomic binning, comparative biology and taxonomic classification.</title>
        <authorList>
            <person name="Goeker M."/>
        </authorList>
    </citation>
    <scope>NUCLEOTIDE SEQUENCE [LARGE SCALE GENOMIC DNA]</scope>
    <source>
        <strain evidence="16 17">DSM 21945</strain>
    </source>
</reference>
<dbReference type="InterPro" id="IPR029419">
    <property type="entry name" value="Arg_succ_lyase_C"/>
</dbReference>
<dbReference type="InterPro" id="IPR011244">
    <property type="entry name" value="ASAL_AGS_AcTrfase"/>
</dbReference>
<dbReference type="NCBIfam" id="NF008964">
    <property type="entry name" value="PRK12308.1"/>
    <property type="match status" value="1"/>
</dbReference>
<dbReference type="Pfam" id="PF14698">
    <property type="entry name" value="ASL_C2"/>
    <property type="match status" value="1"/>
</dbReference>
<evidence type="ECO:0000256" key="1">
    <source>
        <dbReference type="ARBA" id="ARBA00000985"/>
    </source>
</evidence>
<evidence type="ECO:0000256" key="2">
    <source>
        <dbReference type="ARBA" id="ARBA00004496"/>
    </source>
</evidence>
<evidence type="ECO:0000256" key="3">
    <source>
        <dbReference type="ARBA" id="ARBA00004941"/>
    </source>
</evidence>
<dbReference type="SUPFAM" id="SSF48557">
    <property type="entry name" value="L-aspartase-like"/>
    <property type="match status" value="1"/>
</dbReference>
<dbReference type="UniPathway" id="UPA00068">
    <property type="reaction ID" value="UER00114"/>
</dbReference>
<dbReference type="Gene3D" id="1.10.40.30">
    <property type="entry name" value="Fumarase/aspartase (C-terminal domain)"/>
    <property type="match status" value="1"/>
</dbReference>
<dbReference type="GO" id="GO:0004056">
    <property type="term" value="F:argininosuccinate lyase activity"/>
    <property type="evidence" value="ECO:0007669"/>
    <property type="project" value="UniProtKB-UniRule"/>
</dbReference>
<dbReference type="EC" id="4.3.2.1" evidence="5 13"/>
<keyword evidence="10 13" id="KW-0456">Lyase</keyword>
<dbReference type="Pfam" id="PF00206">
    <property type="entry name" value="Lyase_1"/>
    <property type="match status" value="1"/>
</dbReference>
<organism evidence="16 17">
    <name type="scientific">Gallaecimonas pentaromativorans</name>
    <dbReference type="NCBI Taxonomy" id="584787"/>
    <lineage>
        <taxon>Bacteria</taxon>
        <taxon>Pseudomonadati</taxon>
        <taxon>Pseudomonadota</taxon>
        <taxon>Gammaproteobacteria</taxon>
        <taxon>Enterobacterales</taxon>
        <taxon>Gallaecimonadaceae</taxon>
        <taxon>Gallaecimonas</taxon>
    </lineage>
</organism>
<dbReference type="EMBL" id="RJUL01000008">
    <property type="protein sequence ID" value="ROQ23288.1"/>
    <property type="molecule type" value="Genomic_DNA"/>
</dbReference>
<dbReference type="AlphaFoldDB" id="A0A3N1P6I1"/>
<evidence type="ECO:0000256" key="8">
    <source>
        <dbReference type="ARBA" id="ARBA00022605"/>
    </source>
</evidence>
<dbReference type="InterPro" id="IPR000182">
    <property type="entry name" value="GNAT_dom"/>
</dbReference>